<comment type="caution">
    <text evidence="1">The sequence shown here is derived from an EMBL/GenBank/DDBJ whole genome shotgun (WGS) entry which is preliminary data.</text>
</comment>
<accession>S8A1B2</accession>
<reference evidence="1 2" key="1">
    <citation type="journal article" date="2013" name="PLoS Genet.">
        <title>Genomic mechanisms accounting for the adaptation to parasitism in nematode-trapping fungi.</title>
        <authorList>
            <person name="Meerupati T."/>
            <person name="Andersson K.M."/>
            <person name="Friman E."/>
            <person name="Kumar D."/>
            <person name="Tunlid A."/>
            <person name="Ahren D."/>
        </authorList>
    </citation>
    <scope>NUCLEOTIDE SEQUENCE [LARGE SCALE GENOMIC DNA]</scope>
    <source>
        <strain evidence="1 2">CBS 200.50</strain>
    </source>
</reference>
<dbReference type="HOGENOM" id="CLU_2209922_0_0_1"/>
<name>S8A1B2_DACHA</name>
<evidence type="ECO:0000313" key="1">
    <source>
        <dbReference type="EMBL" id="EPS36770.1"/>
    </source>
</evidence>
<sequence>MPSMLLANARYEQQGMRSHPPDKLGGFLEWEGGQRFGQVEYISLTSVFQICGFVRGAAIPFQQLVPSVAENDILLATPWWKEKVGTVRIAQAWIAQISNFCASSGDN</sequence>
<keyword evidence="2" id="KW-1185">Reference proteome</keyword>
<reference evidence="2" key="2">
    <citation type="submission" date="2013-04" db="EMBL/GenBank/DDBJ databases">
        <title>Genomic mechanisms accounting for the adaptation to parasitism in nematode-trapping fungi.</title>
        <authorList>
            <person name="Ahren D.G."/>
        </authorList>
    </citation>
    <scope>NUCLEOTIDE SEQUENCE [LARGE SCALE GENOMIC DNA]</scope>
    <source>
        <strain evidence="2">CBS 200.50</strain>
    </source>
</reference>
<proteinExistence type="predicted"/>
<dbReference type="Proteomes" id="UP000015100">
    <property type="component" value="Unassembled WGS sequence"/>
</dbReference>
<dbReference type="AlphaFoldDB" id="S8A1B2"/>
<evidence type="ECO:0000313" key="2">
    <source>
        <dbReference type="Proteomes" id="UP000015100"/>
    </source>
</evidence>
<organism evidence="1 2">
    <name type="scientific">Dactylellina haptotyla (strain CBS 200.50)</name>
    <name type="common">Nematode-trapping fungus</name>
    <name type="synonym">Monacrosporium haptotylum</name>
    <dbReference type="NCBI Taxonomy" id="1284197"/>
    <lineage>
        <taxon>Eukaryota</taxon>
        <taxon>Fungi</taxon>
        <taxon>Dikarya</taxon>
        <taxon>Ascomycota</taxon>
        <taxon>Pezizomycotina</taxon>
        <taxon>Orbiliomycetes</taxon>
        <taxon>Orbiliales</taxon>
        <taxon>Orbiliaceae</taxon>
        <taxon>Dactylellina</taxon>
    </lineage>
</organism>
<gene>
    <name evidence="1" type="ORF">H072_9684</name>
</gene>
<protein>
    <submittedName>
        <fullName evidence="1">Uncharacterized protein</fullName>
    </submittedName>
</protein>
<dbReference type="EMBL" id="AQGS01000823">
    <property type="protein sequence ID" value="EPS36770.1"/>
    <property type="molecule type" value="Genomic_DNA"/>
</dbReference>